<gene>
    <name evidence="1" type="ORF">EJV47_06855</name>
</gene>
<dbReference type="EMBL" id="RXOF01000003">
    <property type="protein sequence ID" value="RTQ51514.1"/>
    <property type="molecule type" value="Genomic_DNA"/>
</dbReference>
<dbReference type="Proteomes" id="UP000282184">
    <property type="component" value="Unassembled WGS sequence"/>
</dbReference>
<sequence length="159" mass="17816">MASCSLPVIEALRHTAQRLSTQAPYQWGHMGSCNCGHLAQTVTHLSKAEIHARALRRHGDWDQQLRDYCPASGLPMDEVIDEMLALGFTRADLAHLERLSDPAIRADIPLERRLALRHNYRDDVVLYLRTWARQLEDQLLGQLPLPALPAAAEPAAVVQ</sequence>
<evidence type="ECO:0000313" key="2">
    <source>
        <dbReference type="Proteomes" id="UP000282184"/>
    </source>
</evidence>
<accession>A0A3S0QJC7</accession>
<comment type="caution">
    <text evidence="1">The sequence shown here is derived from an EMBL/GenBank/DDBJ whole genome shotgun (WGS) entry which is preliminary data.</text>
</comment>
<dbReference type="OrthoDB" id="197037at2"/>
<reference evidence="1 2" key="1">
    <citation type="submission" date="2018-12" db="EMBL/GenBank/DDBJ databases">
        <title>Hymenobacter gummosus sp. nov., isolated from a spring.</title>
        <authorList>
            <person name="Nie L."/>
        </authorList>
    </citation>
    <scope>NUCLEOTIDE SEQUENCE [LARGE SCALE GENOMIC DNA]</scope>
    <source>
        <strain evidence="1 2">KCTC 52166</strain>
    </source>
</reference>
<evidence type="ECO:0000313" key="1">
    <source>
        <dbReference type="EMBL" id="RTQ51514.1"/>
    </source>
</evidence>
<keyword evidence="2" id="KW-1185">Reference proteome</keyword>
<dbReference type="RefSeq" id="WP_126692406.1">
    <property type="nucleotide sequence ID" value="NZ_RXOF01000003.1"/>
</dbReference>
<proteinExistence type="predicted"/>
<protein>
    <submittedName>
        <fullName evidence="1">Uncharacterized protein</fullName>
    </submittedName>
</protein>
<name>A0A3S0QJC7_9BACT</name>
<organism evidence="1 2">
    <name type="scientific">Hymenobacter gummosus</name>
    <dbReference type="NCBI Taxonomy" id="1776032"/>
    <lineage>
        <taxon>Bacteria</taxon>
        <taxon>Pseudomonadati</taxon>
        <taxon>Bacteroidota</taxon>
        <taxon>Cytophagia</taxon>
        <taxon>Cytophagales</taxon>
        <taxon>Hymenobacteraceae</taxon>
        <taxon>Hymenobacter</taxon>
    </lineage>
</organism>
<dbReference type="AlphaFoldDB" id="A0A3S0QJC7"/>